<dbReference type="Gene3D" id="3.30.1230.10">
    <property type="entry name" value="YlxR-like"/>
    <property type="match status" value="1"/>
</dbReference>
<evidence type="ECO:0000259" key="1">
    <source>
        <dbReference type="Pfam" id="PF04296"/>
    </source>
</evidence>
<proteinExistence type="predicted"/>
<dbReference type="PANTHER" id="PTHR34215">
    <property type="entry name" value="BLL0784 PROTEIN"/>
    <property type="match status" value="1"/>
</dbReference>
<evidence type="ECO:0000313" key="3">
    <source>
        <dbReference type="Proteomes" id="UP000564644"/>
    </source>
</evidence>
<dbReference type="Proteomes" id="UP000564644">
    <property type="component" value="Unassembled WGS sequence"/>
</dbReference>
<feature type="domain" description="YlxR" evidence="1">
    <location>
        <begin position="9"/>
        <end position="82"/>
    </location>
</feature>
<dbReference type="InterPro" id="IPR007393">
    <property type="entry name" value="YlxR_dom"/>
</dbReference>
<dbReference type="AlphaFoldDB" id="A0A7X0VW75"/>
<accession>A0A7X0VW75</accession>
<dbReference type="PANTHER" id="PTHR34215:SF1">
    <property type="entry name" value="YLXR DOMAIN-CONTAINING PROTEIN"/>
    <property type="match status" value="1"/>
</dbReference>
<dbReference type="EMBL" id="JACJVO010000022">
    <property type="protein sequence ID" value="MBB6732894.1"/>
    <property type="molecule type" value="Genomic_DNA"/>
</dbReference>
<dbReference type="SUPFAM" id="SSF64376">
    <property type="entry name" value="YlxR-like"/>
    <property type="match status" value="1"/>
</dbReference>
<dbReference type="CDD" id="cd00279">
    <property type="entry name" value="YlxR"/>
    <property type="match status" value="1"/>
</dbReference>
<comment type="caution">
    <text evidence="2">The sequence shown here is derived from an EMBL/GenBank/DDBJ whole genome shotgun (WGS) entry which is preliminary data.</text>
</comment>
<protein>
    <submittedName>
        <fullName evidence="2">YlxR family protein</fullName>
    </submittedName>
</protein>
<dbReference type="Pfam" id="PF04296">
    <property type="entry name" value="YlxR"/>
    <property type="match status" value="1"/>
</dbReference>
<gene>
    <name evidence="2" type="ORF">H7C18_18420</name>
</gene>
<dbReference type="RefSeq" id="WP_185130559.1">
    <property type="nucleotide sequence ID" value="NZ_JACJVO010000022.1"/>
</dbReference>
<sequence>MKVRKIPQRKCVACQEMKPKKELIRIVRTPEGDIQIDLTGKKAGRGAYLCGKVSCFKLAKKSKAFERALKVPVAAEIYDRLEADFIKVEDEFLAKKELEPDDDDE</sequence>
<dbReference type="InterPro" id="IPR035931">
    <property type="entry name" value="YlxR-like_sf"/>
</dbReference>
<evidence type="ECO:0000313" key="2">
    <source>
        <dbReference type="EMBL" id="MBB6732894.1"/>
    </source>
</evidence>
<reference evidence="2 3" key="1">
    <citation type="submission" date="2020-08" db="EMBL/GenBank/DDBJ databases">
        <title>Cohnella phylogeny.</title>
        <authorList>
            <person name="Dunlap C."/>
        </authorList>
    </citation>
    <scope>NUCLEOTIDE SEQUENCE [LARGE SCALE GENOMIC DNA]</scope>
    <source>
        <strain evidence="2 3">CBP 2801</strain>
    </source>
</reference>
<keyword evidence="3" id="KW-1185">Reference proteome</keyword>
<name>A0A7X0VW75_9BACL</name>
<dbReference type="NCBIfam" id="NF047356">
    <property type="entry name" value="RNA_bind_RnpM"/>
    <property type="match status" value="1"/>
</dbReference>
<dbReference type="InterPro" id="IPR037465">
    <property type="entry name" value="YlxR"/>
</dbReference>
<organism evidence="2 3">
    <name type="scientific">Cohnella zeiphila</name>
    <dbReference type="NCBI Taxonomy" id="2761120"/>
    <lineage>
        <taxon>Bacteria</taxon>
        <taxon>Bacillati</taxon>
        <taxon>Bacillota</taxon>
        <taxon>Bacilli</taxon>
        <taxon>Bacillales</taxon>
        <taxon>Paenibacillaceae</taxon>
        <taxon>Cohnella</taxon>
    </lineage>
</organism>